<sequence>MKKYKLLILDDEEDLLEIIIDILQDGGVASVSEIITVINGIEGKQAVSEHEFDCIVSDINMPRMNGITFVREVQEEGFKNPIIFLSAHGDPETIKRTENLEIYKFIQKPFDGDDLCETILEAFKVNS</sequence>
<dbReference type="AlphaFoldDB" id="A0A1Y5F9Q3"/>
<protein>
    <recommendedName>
        <fullName evidence="4">Response regulatory domain-containing protein</fullName>
    </recommendedName>
</protein>
<reference evidence="6" key="1">
    <citation type="journal article" date="2017" name="Proc. Natl. Acad. Sci. U.S.A.">
        <title>Simulation of Deepwater Horizon oil plume reveals substrate specialization within a complex community of hydrocarbon-degraders.</title>
        <authorList>
            <person name="Hu P."/>
            <person name="Dubinsky E.A."/>
            <person name="Probst A.J."/>
            <person name="Wang J."/>
            <person name="Sieber C.M.K."/>
            <person name="Tom L.M."/>
            <person name="Gardinali P."/>
            <person name="Banfield J.F."/>
            <person name="Atlas R.M."/>
            <person name="Andersen G.L."/>
        </authorList>
    </citation>
    <scope>NUCLEOTIDE SEQUENCE [LARGE SCALE GENOMIC DNA]</scope>
</reference>
<dbReference type="EMBL" id="MAAO01000005">
    <property type="protein sequence ID" value="OUR97930.1"/>
    <property type="molecule type" value="Genomic_DNA"/>
</dbReference>
<dbReference type="InterPro" id="IPR050595">
    <property type="entry name" value="Bact_response_regulator"/>
</dbReference>
<dbReference type="Proteomes" id="UP000196531">
    <property type="component" value="Unassembled WGS sequence"/>
</dbReference>
<keyword evidence="1 3" id="KW-0597">Phosphoprotein</keyword>
<gene>
    <name evidence="5" type="ORF">A9Q84_06965</name>
</gene>
<keyword evidence="2" id="KW-0902">Two-component regulatory system</keyword>
<evidence type="ECO:0000256" key="2">
    <source>
        <dbReference type="ARBA" id="ARBA00023012"/>
    </source>
</evidence>
<proteinExistence type="predicted"/>
<feature type="domain" description="Response regulatory" evidence="4">
    <location>
        <begin position="5"/>
        <end position="123"/>
    </location>
</feature>
<evidence type="ECO:0000256" key="1">
    <source>
        <dbReference type="ARBA" id="ARBA00022553"/>
    </source>
</evidence>
<dbReference type="SUPFAM" id="SSF52172">
    <property type="entry name" value="CheY-like"/>
    <property type="match status" value="1"/>
</dbReference>
<evidence type="ECO:0000313" key="5">
    <source>
        <dbReference type="EMBL" id="OUR97930.1"/>
    </source>
</evidence>
<evidence type="ECO:0000256" key="3">
    <source>
        <dbReference type="PROSITE-ProRule" id="PRU00169"/>
    </source>
</evidence>
<dbReference type="PANTHER" id="PTHR44591">
    <property type="entry name" value="STRESS RESPONSE REGULATOR PROTEIN 1"/>
    <property type="match status" value="1"/>
</dbReference>
<dbReference type="CDD" id="cd00156">
    <property type="entry name" value="REC"/>
    <property type="match status" value="1"/>
</dbReference>
<dbReference type="InterPro" id="IPR011006">
    <property type="entry name" value="CheY-like_superfamily"/>
</dbReference>
<dbReference type="PANTHER" id="PTHR44591:SF14">
    <property type="entry name" value="PROTEIN PILG"/>
    <property type="match status" value="1"/>
</dbReference>
<dbReference type="GO" id="GO:0000160">
    <property type="term" value="P:phosphorelay signal transduction system"/>
    <property type="evidence" value="ECO:0007669"/>
    <property type="project" value="UniProtKB-KW"/>
</dbReference>
<feature type="modified residue" description="4-aspartylphosphate" evidence="3">
    <location>
        <position position="58"/>
    </location>
</feature>
<evidence type="ECO:0000313" key="6">
    <source>
        <dbReference type="Proteomes" id="UP000196531"/>
    </source>
</evidence>
<dbReference type="Gene3D" id="3.40.50.2300">
    <property type="match status" value="1"/>
</dbReference>
<dbReference type="InterPro" id="IPR001789">
    <property type="entry name" value="Sig_transdc_resp-reg_receiver"/>
</dbReference>
<comment type="caution">
    <text evidence="5">The sequence shown here is derived from an EMBL/GenBank/DDBJ whole genome shotgun (WGS) entry which is preliminary data.</text>
</comment>
<dbReference type="SMART" id="SM00448">
    <property type="entry name" value="REC"/>
    <property type="match status" value="1"/>
</dbReference>
<evidence type="ECO:0000259" key="4">
    <source>
        <dbReference type="PROSITE" id="PS50110"/>
    </source>
</evidence>
<dbReference type="Pfam" id="PF00072">
    <property type="entry name" value="Response_reg"/>
    <property type="match status" value="1"/>
</dbReference>
<accession>A0A1Y5F9Q3</accession>
<name>A0A1Y5F9Q3_9BACT</name>
<organism evidence="5 6">
    <name type="scientific">Halobacteriovorax marinus</name>
    <dbReference type="NCBI Taxonomy" id="97084"/>
    <lineage>
        <taxon>Bacteria</taxon>
        <taxon>Pseudomonadati</taxon>
        <taxon>Bdellovibrionota</taxon>
        <taxon>Bacteriovoracia</taxon>
        <taxon>Bacteriovoracales</taxon>
        <taxon>Halobacteriovoraceae</taxon>
        <taxon>Halobacteriovorax</taxon>
    </lineage>
</organism>
<dbReference type="PROSITE" id="PS50110">
    <property type="entry name" value="RESPONSE_REGULATORY"/>
    <property type="match status" value="1"/>
</dbReference>